<dbReference type="RefSeq" id="XP_047759322.1">
    <property type="nucleotide sequence ID" value="XM_047907863.1"/>
</dbReference>
<dbReference type="GO" id="GO:0016787">
    <property type="term" value="F:hydrolase activity"/>
    <property type="evidence" value="ECO:0007669"/>
    <property type="project" value="UniProtKB-KW"/>
</dbReference>
<feature type="domain" description="Dienelactone hydrolase" evidence="2">
    <location>
        <begin position="81"/>
        <end position="285"/>
    </location>
</feature>
<dbReference type="AlphaFoldDB" id="A0A9Q8P6H4"/>
<dbReference type="KEGG" id="ffu:CLAFUR5_08715"/>
<protein>
    <submittedName>
        <fullName evidence="3">Hydrolase pyvD</fullName>
    </submittedName>
</protein>
<dbReference type="OMA" id="YSGTTHG"/>
<proteinExistence type="predicted"/>
<keyword evidence="3" id="KW-0378">Hydrolase</keyword>
<dbReference type="EMBL" id="CP090165">
    <property type="protein sequence ID" value="UJO14956.1"/>
    <property type="molecule type" value="Genomic_DNA"/>
</dbReference>
<sequence>MKSTFIQIAAALLATTSNVLAHGEPDLRHEHAGDVFSKTHGGSWHLNGVLHNGNSTGQTKSIGGETLYLAYPRGYGRKTKTDTAILYLTDIFGNALVNNRLLADSLAKAGYLVVMPDLFRGDPVPADALSDPNSTFNMTAWRAHHPQSQVETIIESAINSTRGELEAEKVAAVGYCFGGKYVARFLAEGRGVDAGFTAHPSAVLAEEWEAIAGPISIVFGDLDASNTPENRTNIESIFFEGNKTYQTSLYANAEHGFAVRTNLTDKKKAFAQESAYFQAVRWFDAWVKDDE</sequence>
<evidence type="ECO:0000313" key="3">
    <source>
        <dbReference type="EMBL" id="UJO14956.1"/>
    </source>
</evidence>
<feature type="signal peptide" evidence="1">
    <location>
        <begin position="1"/>
        <end position="21"/>
    </location>
</feature>
<dbReference type="Pfam" id="PF01738">
    <property type="entry name" value="DLH"/>
    <property type="match status" value="1"/>
</dbReference>
<evidence type="ECO:0000313" key="4">
    <source>
        <dbReference type="Proteomes" id="UP000756132"/>
    </source>
</evidence>
<dbReference type="GeneID" id="71988593"/>
<dbReference type="Gene3D" id="3.40.50.1820">
    <property type="entry name" value="alpha/beta hydrolase"/>
    <property type="match status" value="1"/>
</dbReference>
<keyword evidence="1" id="KW-0732">Signal</keyword>
<accession>A0A9Q8P6H4</accession>
<dbReference type="InterPro" id="IPR029058">
    <property type="entry name" value="AB_hydrolase_fold"/>
</dbReference>
<evidence type="ECO:0000256" key="1">
    <source>
        <dbReference type="SAM" id="SignalP"/>
    </source>
</evidence>
<evidence type="ECO:0000259" key="2">
    <source>
        <dbReference type="Pfam" id="PF01738"/>
    </source>
</evidence>
<dbReference type="PANTHER" id="PTHR17630:SF44">
    <property type="entry name" value="PROTEIN AIM2"/>
    <property type="match status" value="1"/>
</dbReference>
<dbReference type="InterPro" id="IPR002925">
    <property type="entry name" value="Dienelactn_hydro"/>
</dbReference>
<reference evidence="3" key="1">
    <citation type="submission" date="2021-12" db="EMBL/GenBank/DDBJ databases">
        <authorList>
            <person name="Zaccaron A."/>
            <person name="Stergiopoulos I."/>
        </authorList>
    </citation>
    <scope>NUCLEOTIDE SEQUENCE</scope>
    <source>
        <strain evidence="3">Race5_Kim</strain>
    </source>
</reference>
<dbReference type="OrthoDB" id="17560at2759"/>
<dbReference type="PANTHER" id="PTHR17630">
    <property type="entry name" value="DIENELACTONE HYDROLASE"/>
    <property type="match status" value="1"/>
</dbReference>
<dbReference type="SUPFAM" id="SSF53474">
    <property type="entry name" value="alpha/beta-Hydrolases"/>
    <property type="match status" value="1"/>
</dbReference>
<keyword evidence="4" id="KW-1185">Reference proteome</keyword>
<name>A0A9Q8P6H4_PASFU</name>
<dbReference type="Proteomes" id="UP000756132">
    <property type="component" value="Chromosome 3"/>
</dbReference>
<reference evidence="3" key="2">
    <citation type="journal article" date="2022" name="Microb. Genom.">
        <title>A chromosome-scale genome assembly of the tomato pathogen Cladosporium fulvum reveals a compartmentalized genome architecture and the presence of a dispensable chromosome.</title>
        <authorList>
            <person name="Zaccaron A.Z."/>
            <person name="Chen L.H."/>
            <person name="Samaras A."/>
            <person name="Stergiopoulos I."/>
        </authorList>
    </citation>
    <scope>NUCLEOTIDE SEQUENCE</scope>
    <source>
        <strain evidence="3">Race5_Kim</strain>
    </source>
</reference>
<gene>
    <name evidence="3" type="ORF">CLAFUR5_08715</name>
</gene>
<feature type="chain" id="PRO_5040474404" evidence="1">
    <location>
        <begin position="22"/>
        <end position="291"/>
    </location>
</feature>
<organism evidence="3 4">
    <name type="scientific">Passalora fulva</name>
    <name type="common">Tomato leaf mold</name>
    <name type="synonym">Cladosporium fulvum</name>
    <dbReference type="NCBI Taxonomy" id="5499"/>
    <lineage>
        <taxon>Eukaryota</taxon>
        <taxon>Fungi</taxon>
        <taxon>Dikarya</taxon>
        <taxon>Ascomycota</taxon>
        <taxon>Pezizomycotina</taxon>
        <taxon>Dothideomycetes</taxon>
        <taxon>Dothideomycetidae</taxon>
        <taxon>Mycosphaerellales</taxon>
        <taxon>Mycosphaerellaceae</taxon>
        <taxon>Fulvia</taxon>
    </lineage>
</organism>